<organism evidence="10 11">
    <name type="scientific">Cuscuta australis</name>
    <dbReference type="NCBI Taxonomy" id="267555"/>
    <lineage>
        <taxon>Eukaryota</taxon>
        <taxon>Viridiplantae</taxon>
        <taxon>Streptophyta</taxon>
        <taxon>Embryophyta</taxon>
        <taxon>Tracheophyta</taxon>
        <taxon>Spermatophyta</taxon>
        <taxon>Magnoliopsida</taxon>
        <taxon>eudicotyledons</taxon>
        <taxon>Gunneridae</taxon>
        <taxon>Pentapetalae</taxon>
        <taxon>asterids</taxon>
        <taxon>lamiids</taxon>
        <taxon>Solanales</taxon>
        <taxon>Convolvulaceae</taxon>
        <taxon>Cuscuteae</taxon>
        <taxon>Cuscuta</taxon>
        <taxon>Cuscuta subgen. Grammica</taxon>
        <taxon>Cuscuta sect. Cleistogrammica</taxon>
    </lineage>
</organism>
<feature type="compositionally biased region" description="Basic and acidic residues" evidence="7">
    <location>
        <begin position="315"/>
        <end position="329"/>
    </location>
</feature>
<evidence type="ECO:0000256" key="6">
    <source>
        <dbReference type="ARBA" id="ARBA00048568"/>
    </source>
</evidence>
<dbReference type="PANTHER" id="PTHR45747">
    <property type="entry name" value="HISTONE-LYSINE N-METHYLTRANSFERASE E(Z)"/>
    <property type="match status" value="1"/>
</dbReference>
<dbReference type="GO" id="GO:0050793">
    <property type="term" value="P:regulation of developmental process"/>
    <property type="evidence" value="ECO:0007669"/>
    <property type="project" value="UniProtKB-ARBA"/>
</dbReference>
<dbReference type="InterPro" id="IPR033467">
    <property type="entry name" value="Tesmin/TSO1-like_CXC"/>
</dbReference>
<dbReference type="GO" id="GO:0032259">
    <property type="term" value="P:methylation"/>
    <property type="evidence" value="ECO:0007669"/>
    <property type="project" value="UniProtKB-KW"/>
</dbReference>
<dbReference type="SMART" id="SM00317">
    <property type="entry name" value="SET"/>
    <property type="match status" value="1"/>
</dbReference>
<dbReference type="PROSITE" id="PS51633">
    <property type="entry name" value="CXC"/>
    <property type="match status" value="1"/>
</dbReference>
<dbReference type="GO" id="GO:0140951">
    <property type="term" value="F:histone H3K27 trimethyltransferase activity"/>
    <property type="evidence" value="ECO:0007669"/>
    <property type="project" value="UniProtKB-EC"/>
</dbReference>
<feature type="region of interest" description="Disordered" evidence="7">
    <location>
        <begin position="260"/>
        <end position="329"/>
    </location>
</feature>
<dbReference type="Pfam" id="PF00856">
    <property type="entry name" value="SET"/>
    <property type="match status" value="1"/>
</dbReference>
<evidence type="ECO:0000259" key="9">
    <source>
        <dbReference type="PROSITE" id="PS51633"/>
    </source>
</evidence>
<dbReference type="InterPro" id="IPR025778">
    <property type="entry name" value="Hist-Lys_N-MeTrfase_plant"/>
</dbReference>
<dbReference type="Pfam" id="PF21358">
    <property type="entry name" value="Ezh2_MCSS"/>
    <property type="match status" value="1"/>
</dbReference>
<gene>
    <name evidence="10" type="ORF">DM860_008454</name>
</gene>
<dbReference type="InterPro" id="IPR041355">
    <property type="entry name" value="Pre-SET_CXC"/>
</dbReference>
<evidence type="ECO:0000256" key="2">
    <source>
        <dbReference type="ARBA" id="ARBA00022679"/>
    </source>
</evidence>
<feature type="compositionally biased region" description="Low complexity" evidence="7">
    <location>
        <begin position="295"/>
        <end position="312"/>
    </location>
</feature>
<feature type="domain" description="CXC" evidence="9">
    <location>
        <begin position="473"/>
        <end position="572"/>
    </location>
</feature>
<dbReference type="GO" id="GO:0031507">
    <property type="term" value="P:heterochromatin formation"/>
    <property type="evidence" value="ECO:0007669"/>
    <property type="project" value="TreeGrafter"/>
</dbReference>
<evidence type="ECO:0000256" key="5">
    <source>
        <dbReference type="ARBA" id="ARBA00023163"/>
    </source>
</evidence>
<dbReference type="InterPro" id="IPR048358">
    <property type="entry name" value="EZH1/2_MCSS"/>
</dbReference>
<evidence type="ECO:0000313" key="11">
    <source>
        <dbReference type="Proteomes" id="UP000249390"/>
    </source>
</evidence>
<dbReference type="SUPFAM" id="SSF82199">
    <property type="entry name" value="SET domain"/>
    <property type="match status" value="1"/>
</dbReference>
<dbReference type="Pfam" id="PF25996">
    <property type="entry name" value="HTH_CLF_N"/>
    <property type="match status" value="1"/>
</dbReference>
<evidence type="ECO:0000259" key="8">
    <source>
        <dbReference type="PROSITE" id="PS50280"/>
    </source>
</evidence>
<proteinExistence type="predicted"/>
<keyword evidence="2" id="KW-0808">Transferase</keyword>
<dbReference type="InterPro" id="IPR001214">
    <property type="entry name" value="SET_dom"/>
</dbReference>
<feature type="compositionally biased region" description="Basic and acidic residues" evidence="7">
    <location>
        <begin position="277"/>
        <end position="287"/>
    </location>
</feature>
<comment type="catalytic activity">
    <reaction evidence="6">
        <text>L-lysyl(27)-[histone H3] + 3 S-adenosyl-L-methionine = N(6),N(6),N(6)-trimethyl-L-lysyl(27)-[histone H3] + 3 S-adenosyl-L-homocysteine + 3 H(+)</text>
        <dbReference type="Rhea" id="RHEA:60292"/>
        <dbReference type="Rhea" id="RHEA-COMP:15535"/>
        <dbReference type="Rhea" id="RHEA-COMP:15548"/>
        <dbReference type="ChEBI" id="CHEBI:15378"/>
        <dbReference type="ChEBI" id="CHEBI:29969"/>
        <dbReference type="ChEBI" id="CHEBI:57856"/>
        <dbReference type="ChEBI" id="CHEBI:59789"/>
        <dbReference type="ChEBI" id="CHEBI:61961"/>
        <dbReference type="EC" id="2.1.1.356"/>
    </reaction>
</comment>
<evidence type="ECO:0000256" key="4">
    <source>
        <dbReference type="ARBA" id="ARBA00023015"/>
    </source>
</evidence>
<keyword evidence="4" id="KW-0805">Transcription regulation</keyword>
<dbReference type="PANTHER" id="PTHR45747:SF4">
    <property type="entry name" value="HISTONE-LYSINE N-METHYLTRANSFERASE E(Z)"/>
    <property type="match status" value="1"/>
</dbReference>
<dbReference type="EMBL" id="NQVE01000192">
    <property type="protein sequence ID" value="RAL40756.1"/>
    <property type="molecule type" value="Genomic_DNA"/>
</dbReference>
<dbReference type="CDD" id="cd10519">
    <property type="entry name" value="SET_EZH"/>
    <property type="match status" value="1"/>
</dbReference>
<dbReference type="InterPro" id="IPR045318">
    <property type="entry name" value="EZH1/2-like"/>
</dbReference>
<dbReference type="FunFam" id="2.170.270.10:FF:000001">
    <property type="entry name" value="Putative histone-lysine N-methyltransferase EZH2"/>
    <property type="match status" value="1"/>
</dbReference>
<dbReference type="InterPro" id="IPR026489">
    <property type="entry name" value="CXC_dom"/>
</dbReference>
<accession>A0A328D5E0</accession>
<dbReference type="AlphaFoldDB" id="A0A328D5E0"/>
<dbReference type="PROSITE" id="PS50280">
    <property type="entry name" value="SET"/>
    <property type="match status" value="1"/>
</dbReference>
<feature type="region of interest" description="Disordered" evidence="7">
    <location>
        <begin position="714"/>
        <end position="737"/>
    </location>
</feature>
<keyword evidence="11" id="KW-1185">Reference proteome</keyword>
<evidence type="ECO:0000256" key="7">
    <source>
        <dbReference type="SAM" id="MobiDB-lite"/>
    </source>
</evidence>
<dbReference type="GO" id="GO:0031519">
    <property type="term" value="C:PcG protein complex"/>
    <property type="evidence" value="ECO:0007669"/>
    <property type="project" value="InterPro"/>
</dbReference>
<dbReference type="PROSITE" id="PS51576">
    <property type="entry name" value="SAM_MT43_EZ"/>
    <property type="match status" value="1"/>
</dbReference>
<dbReference type="Proteomes" id="UP000249390">
    <property type="component" value="Unassembled WGS sequence"/>
</dbReference>
<dbReference type="Gene3D" id="2.170.270.10">
    <property type="entry name" value="SET domain"/>
    <property type="match status" value="1"/>
</dbReference>
<dbReference type="SMART" id="SM01114">
    <property type="entry name" value="CXC"/>
    <property type="match status" value="1"/>
</dbReference>
<protein>
    <submittedName>
        <fullName evidence="10">Uncharacterized protein</fullName>
    </submittedName>
</protein>
<sequence>MLSKRKKDAIDLQNSIGTINGNKTTSSQDNAYASAVLLGGQGFSTTTKKFDRPIKLPKMEKLPQYTTWGFLHRNQKMAEDQSVVGRRRIYYDQNDGEALICSDSDEERNEKKEEKDFLDCEDYILRMTIEEAGLSDTVLHFLADHLSRKPSEVKARYEYLLKEEATSKNESSEVTLNSYLDNDLEAALASFDNLYCRRCFVFDCQLHGCSQDLIFPAEKQAPWFSADENKQPCGLNCYLTVINEQSDPNLASQQIVIHEENSISSPEESSDGVWRNENIEKDLGKDKRQNKRTASRSYSFGSSSSKSLCLPSHKNNHDDISSSRKEHSVPETNNSLLDIVTGLNMIEAINYKYMTSDFETAKEDAFLGEHIFPIEGNSNKDWRPLEKTLFEKGLEIFGRSSCLIARNLMNGLRSCIEVFQYMNLPENKTHAQAGVGVEVMGNGGHRRSRYARRSGRVRHFRYTCKSGGHHSIRKRIAVKKEELEKHYTPCNCKSHCGKNCPCTMKSGSCEKFCGCSKNCPIRFRGCHCSKSQCTTDDCPCYAARRECDPDICHNCLVGCGDGSIGFHPQRVSNHQCMNMKLLLRQHQKVLLGRSDIAGWGAFLKNSVKKNDFIGEYTGEVISHFEADKRGKVYDRENYSFLFNLNDMLVVDAYRKGNKLKFANHSLQPNCVAKVVMVGGDHRIGIYASTPIDPGDELLYDYRYEPDSCPAWAKGLMGPTSSKKEVSRPSGNRAKKHT</sequence>
<dbReference type="Pfam" id="PF18264">
    <property type="entry name" value="preSET_CXC"/>
    <property type="match status" value="1"/>
</dbReference>
<evidence type="ECO:0000256" key="1">
    <source>
        <dbReference type="ARBA" id="ARBA00022603"/>
    </source>
</evidence>
<name>A0A328D5E0_9ASTE</name>
<reference evidence="10 11" key="1">
    <citation type="submission" date="2018-06" db="EMBL/GenBank/DDBJ databases">
        <title>The Genome of Cuscuta australis (Dodder) Provides Insight into the Evolution of Plant Parasitism.</title>
        <authorList>
            <person name="Liu H."/>
        </authorList>
    </citation>
    <scope>NUCLEOTIDE SEQUENCE [LARGE SCALE GENOMIC DNA]</scope>
    <source>
        <strain evidence="11">cv. Yunnan</strain>
        <tissue evidence="10">Vines</tissue>
    </source>
</reference>
<comment type="caution">
    <text evidence="10">The sequence shown here is derived from an EMBL/GenBank/DDBJ whole genome shotgun (WGS) entry which is preliminary data.</text>
</comment>
<dbReference type="GO" id="GO:0003682">
    <property type="term" value="F:chromatin binding"/>
    <property type="evidence" value="ECO:0007669"/>
    <property type="project" value="TreeGrafter"/>
</dbReference>
<evidence type="ECO:0000256" key="3">
    <source>
        <dbReference type="ARBA" id="ARBA00022691"/>
    </source>
</evidence>
<dbReference type="InterPro" id="IPR058609">
    <property type="entry name" value="HTH_CLF-like"/>
</dbReference>
<evidence type="ECO:0000313" key="10">
    <source>
        <dbReference type="EMBL" id="RAL40756.1"/>
    </source>
</evidence>
<dbReference type="InterPro" id="IPR046341">
    <property type="entry name" value="SET_dom_sf"/>
</dbReference>
<keyword evidence="5" id="KW-0804">Transcription</keyword>
<keyword evidence="3" id="KW-0949">S-adenosyl-L-methionine</keyword>
<keyword evidence="1" id="KW-0489">Methyltransferase</keyword>
<feature type="domain" description="SET" evidence="8">
    <location>
        <begin position="587"/>
        <end position="702"/>
    </location>
</feature>